<evidence type="ECO:0000256" key="2">
    <source>
        <dbReference type="PROSITE-ProRule" id="PRU00076"/>
    </source>
</evidence>
<keyword evidence="1 2" id="KW-1015">Disulfide bond</keyword>
<comment type="caution">
    <text evidence="2">Lacks conserved residue(s) required for the propagation of feature annotation.</text>
</comment>
<reference evidence="5" key="1">
    <citation type="journal article" date="2023" name="G3 (Bethesda)">
        <title>Whole genome assembly and annotation of the endangered Caribbean coral Acropora cervicornis.</title>
        <authorList>
            <person name="Selwyn J.D."/>
            <person name="Vollmer S.V."/>
        </authorList>
    </citation>
    <scope>NUCLEOTIDE SEQUENCE</scope>
    <source>
        <strain evidence="5">K2</strain>
    </source>
</reference>
<feature type="domain" description="C-type lectin" evidence="4">
    <location>
        <begin position="161"/>
        <end position="274"/>
    </location>
</feature>
<evidence type="ECO:0000259" key="4">
    <source>
        <dbReference type="PROSITE" id="PS50041"/>
    </source>
</evidence>
<dbReference type="SUPFAM" id="SSF57196">
    <property type="entry name" value="EGF/Laminin"/>
    <property type="match status" value="1"/>
</dbReference>
<dbReference type="InterPro" id="IPR001304">
    <property type="entry name" value="C-type_lectin-like"/>
</dbReference>
<dbReference type="SMART" id="SM00181">
    <property type="entry name" value="EGF"/>
    <property type="match status" value="1"/>
</dbReference>
<dbReference type="PROSITE" id="PS00615">
    <property type="entry name" value="C_TYPE_LECTIN_1"/>
    <property type="match status" value="1"/>
</dbReference>
<reference evidence="5" key="2">
    <citation type="journal article" date="2023" name="Science">
        <title>Genomic signatures of disease resistance in endangered staghorn corals.</title>
        <authorList>
            <person name="Vollmer S.V."/>
            <person name="Selwyn J.D."/>
            <person name="Despard B.A."/>
            <person name="Roesel C.L."/>
        </authorList>
    </citation>
    <scope>NUCLEOTIDE SEQUENCE</scope>
    <source>
        <strain evidence="5">K2</strain>
    </source>
</reference>
<sequence>MHDSWNNSRKFCQSLGADLAVIKSFDENKFLLDKLLKKSNRATGWIGLRRTNDTFYWLDDRVQGHDSPGWDPKEPNNLGGNEKCGELRQRAQWNDLNCDKTTPAPLCQKPFCVSPCSNLPCKGNGKCVTLYETNDYVCVCNKGFTGKHCEMETCPAGFVVHGESCYYVVSTSPLSAWIDSRRFCQNLGADLAVIKSEDENQFVTDLLRNTSGNHIGWIGLYRNKADDKFHWLDDRPAEGNYQKWDNGEPNNFQGTENCAFLIGDNAGKWNDGHCLNTKGLAICQWPIQTGKIANAYTPGPF</sequence>
<feature type="domain" description="C-type lectin" evidence="4">
    <location>
        <begin position="1"/>
        <end position="100"/>
    </location>
</feature>
<keyword evidence="2" id="KW-0245">EGF-like domain</keyword>
<protein>
    <submittedName>
        <fullName evidence="5">Macrophage mannose receptor 1</fullName>
    </submittedName>
</protein>
<dbReference type="InterPro" id="IPR018378">
    <property type="entry name" value="C-type_lectin_CS"/>
</dbReference>
<dbReference type="PROSITE" id="PS50041">
    <property type="entry name" value="C_TYPE_LECTIN_2"/>
    <property type="match status" value="2"/>
</dbReference>
<dbReference type="EMBL" id="JARQWQ010000056">
    <property type="protein sequence ID" value="KAK2556326.1"/>
    <property type="molecule type" value="Genomic_DNA"/>
</dbReference>
<dbReference type="PROSITE" id="PS50026">
    <property type="entry name" value="EGF_3"/>
    <property type="match status" value="1"/>
</dbReference>
<comment type="caution">
    <text evidence="5">The sequence shown here is derived from an EMBL/GenBank/DDBJ whole genome shotgun (WGS) entry which is preliminary data.</text>
</comment>
<evidence type="ECO:0000259" key="3">
    <source>
        <dbReference type="PROSITE" id="PS50026"/>
    </source>
</evidence>
<keyword evidence="6" id="KW-1185">Reference proteome</keyword>
<accession>A0AAD9Q8H2</accession>
<gene>
    <name evidence="5" type="ORF">P5673_021547</name>
</gene>
<proteinExistence type="predicted"/>
<dbReference type="PROSITE" id="PS00022">
    <property type="entry name" value="EGF_1"/>
    <property type="match status" value="1"/>
</dbReference>
<feature type="disulfide bond" evidence="2">
    <location>
        <begin position="140"/>
        <end position="149"/>
    </location>
</feature>
<dbReference type="InterPro" id="IPR050111">
    <property type="entry name" value="C-type_lectin/snaclec_domain"/>
</dbReference>
<dbReference type="SMART" id="SM00034">
    <property type="entry name" value="CLECT"/>
    <property type="match status" value="2"/>
</dbReference>
<dbReference type="Proteomes" id="UP001249851">
    <property type="component" value="Unassembled WGS sequence"/>
</dbReference>
<name>A0AAD9Q8H2_ACRCE</name>
<dbReference type="InterPro" id="IPR016186">
    <property type="entry name" value="C-type_lectin-like/link_sf"/>
</dbReference>
<dbReference type="AlphaFoldDB" id="A0AAD9Q8H2"/>
<dbReference type="Pfam" id="PF00008">
    <property type="entry name" value="EGF"/>
    <property type="match status" value="1"/>
</dbReference>
<dbReference type="SUPFAM" id="SSF56436">
    <property type="entry name" value="C-type lectin-like"/>
    <property type="match status" value="2"/>
</dbReference>
<organism evidence="5 6">
    <name type="scientific">Acropora cervicornis</name>
    <name type="common">Staghorn coral</name>
    <dbReference type="NCBI Taxonomy" id="6130"/>
    <lineage>
        <taxon>Eukaryota</taxon>
        <taxon>Metazoa</taxon>
        <taxon>Cnidaria</taxon>
        <taxon>Anthozoa</taxon>
        <taxon>Hexacorallia</taxon>
        <taxon>Scleractinia</taxon>
        <taxon>Astrocoeniina</taxon>
        <taxon>Acroporidae</taxon>
        <taxon>Acropora</taxon>
    </lineage>
</organism>
<dbReference type="CDD" id="cd00054">
    <property type="entry name" value="EGF_CA"/>
    <property type="match status" value="1"/>
</dbReference>
<dbReference type="Gene3D" id="2.10.25.10">
    <property type="entry name" value="Laminin"/>
    <property type="match status" value="1"/>
</dbReference>
<feature type="disulfide bond" evidence="2">
    <location>
        <begin position="121"/>
        <end position="138"/>
    </location>
</feature>
<feature type="domain" description="EGF-like" evidence="3">
    <location>
        <begin position="113"/>
        <end position="150"/>
    </location>
</feature>
<dbReference type="PROSITE" id="PS01186">
    <property type="entry name" value="EGF_2"/>
    <property type="match status" value="1"/>
</dbReference>
<dbReference type="InterPro" id="IPR000742">
    <property type="entry name" value="EGF"/>
</dbReference>
<dbReference type="Pfam" id="PF00059">
    <property type="entry name" value="Lectin_C"/>
    <property type="match status" value="2"/>
</dbReference>
<evidence type="ECO:0000256" key="1">
    <source>
        <dbReference type="ARBA" id="ARBA00023157"/>
    </source>
</evidence>
<evidence type="ECO:0000313" key="5">
    <source>
        <dbReference type="EMBL" id="KAK2556326.1"/>
    </source>
</evidence>
<evidence type="ECO:0000313" key="6">
    <source>
        <dbReference type="Proteomes" id="UP001249851"/>
    </source>
</evidence>
<keyword evidence="5" id="KW-0675">Receptor</keyword>
<dbReference type="PANTHER" id="PTHR22803">
    <property type="entry name" value="MANNOSE, PHOSPHOLIPASE, LECTIN RECEPTOR RELATED"/>
    <property type="match status" value="1"/>
</dbReference>
<dbReference type="InterPro" id="IPR016187">
    <property type="entry name" value="CTDL_fold"/>
</dbReference>
<dbReference type="Gene3D" id="3.10.100.10">
    <property type="entry name" value="Mannose-Binding Protein A, subunit A"/>
    <property type="match status" value="2"/>
</dbReference>
<dbReference type="CDD" id="cd00037">
    <property type="entry name" value="CLECT"/>
    <property type="match status" value="1"/>
</dbReference>